<sequence>MKQYCVEWKTITRLCSTKPILTVNGEYPGPTIAVNEGDDVEIKVTNRVSINTTIHWHGIKQLRTGWADGPAYVTQCPITPGHSYTYKFTVNDQRGTLWWHAHIAWQRATVYGAIIIYPRMPYPFAAPVDAEIPIIFGEWWNLPVEGIEVEMNRYGSGPNSSDAYTINGLPGSLYPCSLEDTFIQTVERGKTYMLRIINAALNDELFFSIANHTLTVVEIDASYTKPFDTEAIMITPGQTFTVILNANQHRFSNGLFVMAARPYLTTVFPFDNSTTIGFLKYKGTMAETILLPKPSNLVLPYHLPSMEDNAYATQFVSQLRSLGTAQYPCKVPKKIDKRVVITISLNLQDCPVNQTCKGYNGKRFAASMNNQSFVRPPTSILEWHYRNDSSTQYSYDFPLKPPNIFDYTGVDPLAHNVNPNFGTKLFAVEYGTRLEIVLQDTGFLNVENHPIHIHGHNFFIVGMGFGNFDAEKDTARYNLVDPPERNTVGVPVGGWAAVRINANNPGVWFMHCHLEEHTSWGLATGFVVKSGAEPSQRLLPPPHDLPPC</sequence>
<keyword evidence="2" id="KW-1185">Reference proteome</keyword>
<evidence type="ECO:0000313" key="1">
    <source>
        <dbReference type="EMBL" id="KAI3683229.1"/>
    </source>
</evidence>
<gene>
    <name evidence="1" type="ORF">L1987_83729</name>
</gene>
<name>A0ACB8YBY6_9ASTR</name>
<comment type="caution">
    <text evidence="1">The sequence shown here is derived from an EMBL/GenBank/DDBJ whole genome shotgun (WGS) entry which is preliminary data.</text>
</comment>
<dbReference type="Proteomes" id="UP001056120">
    <property type="component" value="Linkage Group LG28"/>
</dbReference>
<accession>A0ACB8YBY6</accession>
<reference evidence="2" key="1">
    <citation type="journal article" date="2022" name="Mol. Ecol. Resour.">
        <title>The genomes of chicory, endive, great burdock and yacon provide insights into Asteraceae palaeo-polyploidization history and plant inulin production.</title>
        <authorList>
            <person name="Fan W."/>
            <person name="Wang S."/>
            <person name="Wang H."/>
            <person name="Wang A."/>
            <person name="Jiang F."/>
            <person name="Liu H."/>
            <person name="Zhao H."/>
            <person name="Xu D."/>
            <person name="Zhang Y."/>
        </authorList>
    </citation>
    <scope>NUCLEOTIDE SEQUENCE [LARGE SCALE GENOMIC DNA]</scope>
    <source>
        <strain evidence="2">cv. Yunnan</strain>
    </source>
</reference>
<organism evidence="1 2">
    <name type="scientific">Smallanthus sonchifolius</name>
    <dbReference type="NCBI Taxonomy" id="185202"/>
    <lineage>
        <taxon>Eukaryota</taxon>
        <taxon>Viridiplantae</taxon>
        <taxon>Streptophyta</taxon>
        <taxon>Embryophyta</taxon>
        <taxon>Tracheophyta</taxon>
        <taxon>Spermatophyta</taxon>
        <taxon>Magnoliopsida</taxon>
        <taxon>eudicotyledons</taxon>
        <taxon>Gunneridae</taxon>
        <taxon>Pentapetalae</taxon>
        <taxon>asterids</taxon>
        <taxon>campanulids</taxon>
        <taxon>Asterales</taxon>
        <taxon>Asteraceae</taxon>
        <taxon>Asteroideae</taxon>
        <taxon>Heliantheae alliance</taxon>
        <taxon>Millerieae</taxon>
        <taxon>Smallanthus</taxon>
    </lineage>
</organism>
<proteinExistence type="predicted"/>
<evidence type="ECO:0000313" key="2">
    <source>
        <dbReference type="Proteomes" id="UP001056120"/>
    </source>
</evidence>
<protein>
    <submittedName>
        <fullName evidence="1">Uncharacterized protein</fullName>
    </submittedName>
</protein>
<reference evidence="1 2" key="2">
    <citation type="journal article" date="2022" name="Mol. Ecol. Resour.">
        <title>The genomes of chicory, endive, great burdock and yacon provide insights into Asteraceae paleo-polyploidization history and plant inulin production.</title>
        <authorList>
            <person name="Fan W."/>
            <person name="Wang S."/>
            <person name="Wang H."/>
            <person name="Wang A."/>
            <person name="Jiang F."/>
            <person name="Liu H."/>
            <person name="Zhao H."/>
            <person name="Xu D."/>
            <person name="Zhang Y."/>
        </authorList>
    </citation>
    <scope>NUCLEOTIDE SEQUENCE [LARGE SCALE GENOMIC DNA]</scope>
    <source>
        <strain evidence="2">cv. Yunnan</strain>
        <tissue evidence="1">Leaves</tissue>
    </source>
</reference>
<dbReference type="EMBL" id="CM042045">
    <property type="protein sequence ID" value="KAI3683229.1"/>
    <property type="molecule type" value="Genomic_DNA"/>
</dbReference>